<dbReference type="AlphaFoldDB" id="A0AAV7UV95"/>
<dbReference type="EMBL" id="JANPWB010000004">
    <property type="protein sequence ID" value="KAJ1193023.1"/>
    <property type="molecule type" value="Genomic_DNA"/>
</dbReference>
<evidence type="ECO:0000313" key="3">
    <source>
        <dbReference type="Proteomes" id="UP001066276"/>
    </source>
</evidence>
<accession>A0AAV7UV95</accession>
<dbReference type="Proteomes" id="UP001066276">
    <property type="component" value="Chromosome 2_2"/>
</dbReference>
<keyword evidence="3" id="KW-1185">Reference proteome</keyword>
<evidence type="ECO:0000256" key="1">
    <source>
        <dbReference type="SAM" id="MobiDB-lite"/>
    </source>
</evidence>
<evidence type="ECO:0000313" key="2">
    <source>
        <dbReference type="EMBL" id="KAJ1193023.1"/>
    </source>
</evidence>
<name>A0AAV7UV95_PLEWA</name>
<sequence length="90" mass="9486">MAKVPGSLLGSTKLGLAMVEGCGVARGGQEAEAEAKPRAATVEQEQKPEARPVFGERLQLVAAKTRKPGARARSRGPEARKAAEAWSEVF</sequence>
<feature type="region of interest" description="Disordered" evidence="1">
    <location>
        <begin position="64"/>
        <end position="90"/>
    </location>
</feature>
<feature type="region of interest" description="Disordered" evidence="1">
    <location>
        <begin position="29"/>
        <end position="50"/>
    </location>
</feature>
<organism evidence="2 3">
    <name type="scientific">Pleurodeles waltl</name>
    <name type="common">Iberian ribbed newt</name>
    <dbReference type="NCBI Taxonomy" id="8319"/>
    <lineage>
        <taxon>Eukaryota</taxon>
        <taxon>Metazoa</taxon>
        <taxon>Chordata</taxon>
        <taxon>Craniata</taxon>
        <taxon>Vertebrata</taxon>
        <taxon>Euteleostomi</taxon>
        <taxon>Amphibia</taxon>
        <taxon>Batrachia</taxon>
        <taxon>Caudata</taxon>
        <taxon>Salamandroidea</taxon>
        <taxon>Salamandridae</taxon>
        <taxon>Pleurodelinae</taxon>
        <taxon>Pleurodeles</taxon>
    </lineage>
</organism>
<gene>
    <name evidence="2" type="ORF">NDU88_002329</name>
</gene>
<reference evidence="2" key="1">
    <citation type="journal article" date="2022" name="bioRxiv">
        <title>Sequencing and chromosome-scale assembly of the giantPleurodeles waltlgenome.</title>
        <authorList>
            <person name="Brown T."/>
            <person name="Elewa A."/>
            <person name="Iarovenko S."/>
            <person name="Subramanian E."/>
            <person name="Araus A.J."/>
            <person name="Petzold A."/>
            <person name="Susuki M."/>
            <person name="Suzuki K.-i.T."/>
            <person name="Hayashi T."/>
            <person name="Toyoda A."/>
            <person name="Oliveira C."/>
            <person name="Osipova E."/>
            <person name="Leigh N.D."/>
            <person name="Simon A."/>
            <person name="Yun M.H."/>
        </authorList>
    </citation>
    <scope>NUCLEOTIDE SEQUENCE</scope>
    <source>
        <strain evidence="2">20211129_DDA</strain>
        <tissue evidence="2">Liver</tissue>
    </source>
</reference>
<comment type="caution">
    <text evidence="2">The sequence shown here is derived from an EMBL/GenBank/DDBJ whole genome shotgun (WGS) entry which is preliminary data.</text>
</comment>
<protein>
    <submittedName>
        <fullName evidence="2">Uncharacterized protein</fullName>
    </submittedName>
</protein>
<feature type="compositionally biased region" description="Basic residues" evidence="1">
    <location>
        <begin position="64"/>
        <end position="74"/>
    </location>
</feature>
<proteinExistence type="predicted"/>